<dbReference type="Proteomes" id="UP001229355">
    <property type="component" value="Plasmid unnamed"/>
</dbReference>
<evidence type="ECO:0000256" key="1">
    <source>
        <dbReference type="SAM" id="MobiDB-lite"/>
    </source>
</evidence>
<name>A0ABY8DNU5_9HYPH</name>
<dbReference type="EMBL" id="CP120375">
    <property type="protein sequence ID" value="WEX91808.1"/>
    <property type="molecule type" value="Genomic_DNA"/>
</dbReference>
<keyword evidence="3" id="KW-1185">Reference proteome</keyword>
<dbReference type="InterPro" id="IPR008321">
    <property type="entry name" value="UCP032146"/>
</dbReference>
<protein>
    <submittedName>
        <fullName evidence="2">UPF0262 family protein</fullName>
    </submittedName>
</protein>
<geneLocation type="plasmid" evidence="2 3">
    <name>unnamed</name>
</geneLocation>
<dbReference type="Pfam" id="PF06793">
    <property type="entry name" value="UPF0262"/>
    <property type="match status" value="1"/>
</dbReference>
<evidence type="ECO:0000313" key="2">
    <source>
        <dbReference type="EMBL" id="WEX91808.1"/>
    </source>
</evidence>
<sequence>MEREQALAIIDLLESNSFTPIGHDGGPLSSQDRALHATDNNGVHVVSHYVSLTPCRRLLKDYTRICESYYDAMCRPRPERLEAIDMGRRGIHNEAAELLRERLSIKVRIDQGHGASPVHGDLRAHRTQSRTSDSVELNSYATTARKPVGGQRPIINL</sequence>
<keyword evidence="2" id="KW-0614">Plasmid</keyword>
<organism evidence="2 3">
    <name type="scientific">Sinorhizobium garamanticum</name>
    <dbReference type="NCBI Taxonomy" id="680247"/>
    <lineage>
        <taxon>Bacteria</taxon>
        <taxon>Pseudomonadati</taxon>
        <taxon>Pseudomonadota</taxon>
        <taxon>Alphaproteobacteria</taxon>
        <taxon>Hyphomicrobiales</taxon>
        <taxon>Rhizobiaceae</taxon>
        <taxon>Sinorhizobium/Ensifer group</taxon>
        <taxon>Sinorhizobium</taxon>
    </lineage>
</organism>
<evidence type="ECO:0000313" key="3">
    <source>
        <dbReference type="Proteomes" id="UP001229355"/>
    </source>
</evidence>
<reference evidence="2 3" key="1">
    <citation type="submission" date="2023-03" db="EMBL/GenBank/DDBJ databases">
        <authorList>
            <person name="Kaur S."/>
            <person name="Espinosa-Saiz D."/>
            <person name="Velazquez E."/>
            <person name="Menendez E."/>
            <person name="diCenzo G.C."/>
        </authorList>
    </citation>
    <scope>NUCLEOTIDE SEQUENCE [LARGE SCALE GENOMIC DNA]</scope>
    <source>
        <strain evidence="2 3">LMG 24692</strain>
        <plasmid evidence="2 3">unnamed</plasmid>
    </source>
</reference>
<accession>A0ABY8DNU5</accession>
<proteinExistence type="predicted"/>
<feature type="region of interest" description="Disordered" evidence="1">
    <location>
        <begin position="114"/>
        <end position="135"/>
    </location>
</feature>
<gene>
    <name evidence="2" type="ORF">PZN02_005916</name>
</gene>